<dbReference type="InterPro" id="IPR036515">
    <property type="entry name" value="Transposase_17_sf"/>
</dbReference>
<evidence type="ECO:0000313" key="2">
    <source>
        <dbReference type="EMBL" id="RBQ10209.1"/>
    </source>
</evidence>
<sequence length="146" mass="17268">MSYVRIWVHLVFSTKNRHPYLTKNIRYKVQNHIIENCKQKSIFLQVINGYTEHMHCLISLGREQTIAKVAQLIKGESSFWINKNMLTKTPFMWQDDYFAVSVSESGLQAVTSYIKNQEIHHAKKSFDFEVKEFVDKYGFTLEKEDI</sequence>
<dbReference type="Gene3D" id="3.30.70.1290">
    <property type="entry name" value="Transposase IS200-like"/>
    <property type="match status" value="1"/>
</dbReference>
<reference evidence="2 3" key="1">
    <citation type="submission" date="2018-07" db="EMBL/GenBank/DDBJ databases">
        <title>A draft genome of a endophytic bacteria, a new species of Pedobacter.</title>
        <authorList>
            <person name="Zhang Z.D."/>
            <person name="Chen Z.J."/>
        </authorList>
    </citation>
    <scope>NUCLEOTIDE SEQUENCE [LARGE SCALE GENOMIC DNA]</scope>
    <source>
        <strain evidence="2 3">RS10</strain>
    </source>
</reference>
<protein>
    <submittedName>
        <fullName evidence="2">IS200/IS605 family transposase</fullName>
    </submittedName>
</protein>
<dbReference type="PANTHER" id="PTHR33360:SF2">
    <property type="entry name" value="TRANSPOSASE FOR INSERTION SEQUENCE ELEMENT IS200"/>
    <property type="match status" value="1"/>
</dbReference>
<name>A0A366L9R7_9SPHI</name>
<dbReference type="GO" id="GO:0006313">
    <property type="term" value="P:DNA transposition"/>
    <property type="evidence" value="ECO:0007669"/>
    <property type="project" value="InterPro"/>
</dbReference>
<proteinExistence type="predicted"/>
<dbReference type="PANTHER" id="PTHR33360">
    <property type="entry name" value="TRANSPOSASE FOR INSERTION SEQUENCE ELEMENT IS200"/>
    <property type="match status" value="1"/>
</dbReference>
<organism evidence="2 3">
    <name type="scientific">Pedobacter miscanthi</name>
    <dbReference type="NCBI Taxonomy" id="2259170"/>
    <lineage>
        <taxon>Bacteria</taxon>
        <taxon>Pseudomonadati</taxon>
        <taxon>Bacteroidota</taxon>
        <taxon>Sphingobacteriia</taxon>
        <taxon>Sphingobacteriales</taxon>
        <taxon>Sphingobacteriaceae</taxon>
        <taxon>Pedobacter</taxon>
    </lineage>
</organism>
<dbReference type="GO" id="GO:0004803">
    <property type="term" value="F:transposase activity"/>
    <property type="evidence" value="ECO:0007669"/>
    <property type="project" value="InterPro"/>
</dbReference>
<evidence type="ECO:0000313" key="3">
    <source>
        <dbReference type="Proteomes" id="UP000252081"/>
    </source>
</evidence>
<evidence type="ECO:0000259" key="1">
    <source>
        <dbReference type="SMART" id="SM01321"/>
    </source>
</evidence>
<dbReference type="NCBIfam" id="NF033573">
    <property type="entry name" value="transpos_IS200"/>
    <property type="match status" value="1"/>
</dbReference>
<keyword evidence="3" id="KW-1185">Reference proteome</keyword>
<feature type="domain" description="Transposase IS200-like" evidence="1">
    <location>
        <begin position="3"/>
        <end position="117"/>
    </location>
</feature>
<dbReference type="OrthoDB" id="9797997at2"/>
<accession>A0A366L9R7</accession>
<dbReference type="EMBL" id="QNQU01000003">
    <property type="protein sequence ID" value="RBQ10209.1"/>
    <property type="molecule type" value="Genomic_DNA"/>
</dbReference>
<dbReference type="Pfam" id="PF01797">
    <property type="entry name" value="Y1_Tnp"/>
    <property type="match status" value="1"/>
</dbReference>
<dbReference type="SMART" id="SM01321">
    <property type="entry name" value="Y1_Tnp"/>
    <property type="match status" value="1"/>
</dbReference>
<gene>
    <name evidence="2" type="primary">tnpA</name>
    <name evidence="2" type="ORF">DRW42_04010</name>
</gene>
<dbReference type="GO" id="GO:0003677">
    <property type="term" value="F:DNA binding"/>
    <property type="evidence" value="ECO:0007669"/>
    <property type="project" value="InterPro"/>
</dbReference>
<dbReference type="SUPFAM" id="SSF143422">
    <property type="entry name" value="Transposase IS200-like"/>
    <property type="match status" value="1"/>
</dbReference>
<comment type="caution">
    <text evidence="2">The sequence shown here is derived from an EMBL/GenBank/DDBJ whole genome shotgun (WGS) entry which is preliminary data.</text>
</comment>
<dbReference type="InterPro" id="IPR002686">
    <property type="entry name" value="Transposase_17"/>
</dbReference>
<dbReference type="RefSeq" id="WP_113947555.1">
    <property type="nucleotide sequence ID" value="NZ_QNQU01000003.1"/>
</dbReference>
<dbReference type="AlphaFoldDB" id="A0A366L9R7"/>
<dbReference type="Proteomes" id="UP000252081">
    <property type="component" value="Unassembled WGS sequence"/>
</dbReference>